<evidence type="ECO:0000313" key="8">
    <source>
        <dbReference type="Proteomes" id="UP001610861"/>
    </source>
</evidence>
<evidence type="ECO:0000256" key="2">
    <source>
        <dbReference type="ARBA" id="ARBA00022692"/>
    </source>
</evidence>
<evidence type="ECO:0000256" key="5">
    <source>
        <dbReference type="SAM" id="Phobius"/>
    </source>
</evidence>
<dbReference type="RefSeq" id="WP_397556866.1">
    <property type="nucleotide sequence ID" value="NZ_JBIQWL010000004.1"/>
</dbReference>
<dbReference type="Pfam" id="PF02656">
    <property type="entry name" value="DUF202"/>
    <property type="match status" value="1"/>
</dbReference>
<evidence type="ECO:0000256" key="3">
    <source>
        <dbReference type="ARBA" id="ARBA00022989"/>
    </source>
</evidence>
<evidence type="ECO:0000256" key="1">
    <source>
        <dbReference type="ARBA" id="ARBA00004127"/>
    </source>
</evidence>
<dbReference type="Proteomes" id="UP001610861">
    <property type="component" value="Unassembled WGS sequence"/>
</dbReference>
<proteinExistence type="predicted"/>
<sequence length="118" mass="12522">MSTLFDAGLQPERTELAWRRTALALAAGSLVAFRLLPAVLGNAWWSLGGVAGLIVTAALYLAARRRYRRVNDLLSREGDRARLPGAGVLLALALFIFAIGITSLTVVLAVAPHVAGSR</sequence>
<accession>A0ABW7QB30</accession>
<comment type="caution">
    <text evidence="7">The sequence shown here is derived from an EMBL/GenBank/DDBJ whole genome shotgun (WGS) entry which is preliminary data.</text>
</comment>
<feature type="domain" description="DUF202" evidence="6">
    <location>
        <begin position="7"/>
        <end position="70"/>
    </location>
</feature>
<gene>
    <name evidence="7" type="ORF">ACH3VR_13700</name>
</gene>
<keyword evidence="8" id="KW-1185">Reference proteome</keyword>
<reference evidence="7 8" key="1">
    <citation type="submission" date="2024-09" db="EMBL/GenBank/DDBJ databases">
        <authorList>
            <person name="Pan X."/>
        </authorList>
    </citation>
    <scope>NUCLEOTIDE SEQUENCE [LARGE SCALE GENOMIC DNA]</scope>
    <source>
        <strain evidence="7 8">B2969</strain>
    </source>
</reference>
<evidence type="ECO:0000259" key="6">
    <source>
        <dbReference type="Pfam" id="PF02656"/>
    </source>
</evidence>
<keyword evidence="2 5" id="KW-0812">Transmembrane</keyword>
<organism evidence="7 8">
    <name type="scientific">Microbacterium alkaliflavum</name>
    <dbReference type="NCBI Taxonomy" id="3248839"/>
    <lineage>
        <taxon>Bacteria</taxon>
        <taxon>Bacillati</taxon>
        <taxon>Actinomycetota</taxon>
        <taxon>Actinomycetes</taxon>
        <taxon>Micrococcales</taxon>
        <taxon>Microbacteriaceae</taxon>
        <taxon>Microbacterium</taxon>
    </lineage>
</organism>
<evidence type="ECO:0000313" key="7">
    <source>
        <dbReference type="EMBL" id="MFH8251422.1"/>
    </source>
</evidence>
<keyword evidence="3 5" id="KW-1133">Transmembrane helix</keyword>
<evidence type="ECO:0000256" key="4">
    <source>
        <dbReference type="ARBA" id="ARBA00023136"/>
    </source>
</evidence>
<dbReference type="EMBL" id="JBIQWL010000004">
    <property type="protein sequence ID" value="MFH8251422.1"/>
    <property type="molecule type" value="Genomic_DNA"/>
</dbReference>
<feature type="transmembrane region" description="Helical" evidence="5">
    <location>
        <begin position="83"/>
        <end position="111"/>
    </location>
</feature>
<keyword evidence="4 5" id="KW-0472">Membrane</keyword>
<dbReference type="InterPro" id="IPR003807">
    <property type="entry name" value="DUF202"/>
</dbReference>
<comment type="subcellular location">
    <subcellularLocation>
        <location evidence="1">Endomembrane system</location>
        <topology evidence="1">Multi-pass membrane protein</topology>
    </subcellularLocation>
</comment>
<protein>
    <submittedName>
        <fullName evidence="7">DUF202 domain-containing protein</fullName>
    </submittedName>
</protein>
<name>A0ABW7QB30_9MICO</name>
<feature type="transmembrane region" description="Helical" evidence="5">
    <location>
        <begin position="43"/>
        <end position="62"/>
    </location>
</feature>